<sequence>MGYRAVENLLAIFLIAVALAMDAFAVSVSTGMCARNFLPRHALLMGVYFGIFQSGMTLIGWFLGQSVSRYVEAYGSYVAFALLAYIGIRMIGEAVKKDPSCKTSDAQPAVTHLRLTALGVATSIDALVVGVSLAFINVNIAYASSVIGIVAFALSTAGGLLGKRLGTLFQTRAEIIGGAVLILIGVKILLENLIG</sequence>
<keyword evidence="10" id="KW-1185">Reference proteome</keyword>
<dbReference type="GO" id="GO:0005886">
    <property type="term" value="C:plasma membrane"/>
    <property type="evidence" value="ECO:0007669"/>
    <property type="project" value="UniProtKB-SubCell"/>
</dbReference>
<evidence type="ECO:0000256" key="2">
    <source>
        <dbReference type="ARBA" id="ARBA00022475"/>
    </source>
</evidence>
<feature type="transmembrane region" description="Helical" evidence="8">
    <location>
        <begin position="142"/>
        <end position="161"/>
    </location>
</feature>
<evidence type="ECO:0000256" key="6">
    <source>
        <dbReference type="ARBA" id="ARBA00023136"/>
    </source>
</evidence>
<dbReference type="Proteomes" id="UP000192790">
    <property type="component" value="Unassembled WGS sequence"/>
</dbReference>
<evidence type="ECO:0000256" key="7">
    <source>
        <dbReference type="ARBA" id="ARBA00023211"/>
    </source>
</evidence>
<keyword evidence="6 8" id="KW-0472">Membrane</keyword>
<feature type="transmembrane region" description="Helical" evidence="8">
    <location>
        <begin position="173"/>
        <end position="190"/>
    </location>
</feature>
<reference evidence="9 10" key="1">
    <citation type="submission" date="2017-04" db="EMBL/GenBank/DDBJ databases">
        <authorList>
            <person name="Afonso C.L."/>
            <person name="Miller P.J."/>
            <person name="Scott M.A."/>
            <person name="Spackman E."/>
            <person name="Goraichik I."/>
            <person name="Dimitrov K.M."/>
            <person name="Suarez D.L."/>
            <person name="Swayne D.E."/>
        </authorList>
    </citation>
    <scope>NUCLEOTIDE SEQUENCE [LARGE SCALE GENOMIC DNA]</scope>
    <source>
        <strain evidence="9 10">DSM 12816</strain>
    </source>
</reference>
<dbReference type="Pfam" id="PF02659">
    <property type="entry name" value="Mntp"/>
    <property type="match status" value="1"/>
</dbReference>
<evidence type="ECO:0000313" key="10">
    <source>
        <dbReference type="Proteomes" id="UP000192790"/>
    </source>
</evidence>
<feature type="transmembrane region" description="Helical" evidence="8">
    <location>
        <begin position="113"/>
        <end position="136"/>
    </location>
</feature>
<keyword evidence="7 8" id="KW-0464">Manganese</keyword>
<proteinExistence type="inferred from homology"/>
<dbReference type="EMBL" id="FWXW01000003">
    <property type="protein sequence ID" value="SMC56750.1"/>
    <property type="molecule type" value="Genomic_DNA"/>
</dbReference>
<feature type="transmembrane region" description="Helical" evidence="8">
    <location>
        <begin position="42"/>
        <end position="62"/>
    </location>
</feature>
<name>A0A1W2A7W7_9FIRM</name>
<comment type="subcellular location">
    <subcellularLocation>
        <location evidence="8">Cell membrane</location>
        <topology evidence="8">Multi-pass membrane protein</topology>
    </subcellularLocation>
</comment>
<keyword evidence="3 8" id="KW-0812">Transmembrane</keyword>
<dbReference type="RefSeq" id="WP_084234242.1">
    <property type="nucleotide sequence ID" value="NZ_FWXW01000003.1"/>
</dbReference>
<gene>
    <name evidence="8" type="primary">mntP</name>
    <name evidence="9" type="ORF">SAMN02745168_1597</name>
</gene>
<evidence type="ECO:0000256" key="5">
    <source>
        <dbReference type="ARBA" id="ARBA00023065"/>
    </source>
</evidence>
<keyword evidence="4 8" id="KW-1133">Transmembrane helix</keyword>
<evidence type="ECO:0000256" key="3">
    <source>
        <dbReference type="ARBA" id="ARBA00022692"/>
    </source>
</evidence>
<keyword evidence="1 8" id="KW-0813">Transport</keyword>
<dbReference type="HAMAP" id="MF_01521">
    <property type="entry name" value="MntP_pump"/>
    <property type="match status" value="1"/>
</dbReference>
<dbReference type="PANTHER" id="PTHR35529:SF1">
    <property type="entry name" value="MANGANESE EFFLUX PUMP MNTP-RELATED"/>
    <property type="match status" value="1"/>
</dbReference>
<comment type="similarity">
    <text evidence="8">Belongs to the MntP (TC 9.B.29) family.</text>
</comment>
<dbReference type="STRING" id="1122930.SAMN02745168_1597"/>
<feature type="transmembrane region" description="Helical" evidence="8">
    <location>
        <begin position="74"/>
        <end position="92"/>
    </location>
</feature>
<dbReference type="AlphaFoldDB" id="A0A1W2A7W7"/>
<keyword evidence="5 8" id="KW-0406">Ion transport</keyword>
<accession>A0A1W2A7W7</accession>
<dbReference type="OrthoDB" id="9787346at2"/>
<organism evidence="9 10">
    <name type="scientific">Papillibacter cinnamivorans DSM 12816</name>
    <dbReference type="NCBI Taxonomy" id="1122930"/>
    <lineage>
        <taxon>Bacteria</taxon>
        <taxon>Bacillati</taxon>
        <taxon>Bacillota</taxon>
        <taxon>Clostridia</taxon>
        <taxon>Eubacteriales</taxon>
        <taxon>Oscillospiraceae</taxon>
        <taxon>Papillibacter</taxon>
    </lineage>
</organism>
<protein>
    <recommendedName>
        <fullName evidence="8">Putative manganese efflux pump MntP</fullName>
    </recommendedName>
</protein>
<evidence type="ECO:0000256" key="4">
    <source>
        <dbReference type="ARBA" id="ARBA00022989"/>
    </source>
</evidence>
<evidence type="ECO:0000256" key="1">
    <source>
        <dbReference type="ARBA" id="ARBA00022448"/>
    </source>
</evidence>
<dbReference type="GO" id="GO:0005384">
    <property type="term" value="F:manganese ion transmembrane transporter activity"/>
    <property type="evidence" value="ECO:0007669"/>
    <property type="project" value="UniProtKB-UniRule"/>
</dbReference>
<dbReference type="InterPro" id="IPR022929">
    <property type="entry name" value="Put_MntP"/>
</dbReference>
<keyword evidence="2 8" id="KW-1003">Cell membrane</keyword>
<feature type="transmembrane region" description="Helical" evidence="8">
    <location>
        <begin position="12"/>
        <end position="30"/>
    </location>
</feature>
<dbReference type="InterPro" id="IPR003810">
    <property type="entry name" value="Mntp/YtaF"/>
</dbReference>
<dbReference type="PANTHER" id="PTHR35529">
    <property type="entry name" value="MANGANESE EFFLUX PUMP MNTP-RELATED"/>
    <property type="match status" value="1"/>
</dbReference>
<evidence type="ECO:0000256" key="8">
    <source>
        <dbReference type="HAMAP-Rule" id="MF_01521"/>
    </source>
</evidence>
<evidence type="ECO:0000313" key="9">
    <source>
        <dbReference type="EMBL" id="SMC56750.1"/>
    </source>
</evidence>
<comment type="function">
    <text evidence="8">Probably functions as a manganese efflux pump.</text>
</comment>